<evidence type="ECO:0000313" key="1">
    <source>
        <dbReference type="EMBL" id="DAE12621.1"/>
    </source>
</evidence>
<accession>A0A8S5Q1T0</accession>
<proteinExistence type="predicted"/>
<protein>
    <submittedName>
        <fullName evidence="1">Uncharacterized protein</fullName>
    </submittedName>
</protein>
<sequence length="76" mass="9151">MTVCIEKWFDGYKCWESTAVNSVVAARQQLQSIKAKIMPQQIYQVFKDTSNEFFYRNENARDIKYRIIKYFTKEPI</sequence>
<organism evidence="1">
    <name type="scientific">Siphoviridae sp. ctOCb13</name>
    <dbReference type="NCBI Taxonomy" id="2825477"/>
    <lineage>
        <taxon>Viruses</taxon>
        <taxon>Duplodnaviria</taxon>
        <taxon>Heunggongvirae</taxon>
        <taxon>Uroviricota</taxon>
        <taxon>Caudoviricetes</taxon>
    </lineage>
</organism>
<reference evidence="1" key="1">
    <citation type="journal article" date="2021" name="Proc. Natl. Acad. Sci. U.S.A.">
        <title>A Catalog of Tens of Thousands of Viruses from Human Metagenomes Reveals Hidden Associations with Chronic Diseases.</title>
        <authorList>
            <person name="Tisza M.J."/>
            <person name="Buck C.B."/>
        </authorList>
    </citation>
    <scope>NUCLEOTIDE SEQUENCE</scope>
    <source>
        <strain evidence="1">CtOCb13</strain>
    </source>
</reference>
<name>A0A8S5Q1T0_9CAUD</name>
<dbReference type="EMBL" id="BK015555">
    <property type="protein sequence ID" value="DAE12621.1"/>
    <property type="molecule type" value="Genomic_DNA"/>
</dbReference>